<dbReference type="RefSeq" id="WP_191251469.1">
    <property type="nucleotide sequence ID" value="NZ_BNAY01000001.1"/>
</dbReference>
<comment type="caution">
    <text evidence="3">The sequence shown here is derived from an EMBL/GenBank/DDBJ whole genome shotgun (WGS) entry which is preliminary data.</text>
</comment>
<evidence type="ECO:0000256" key="1">
    <source>
        <dbReference type="ARBA" id="ARBA00022801"/>
    </source>
</evidence>
<dbReference type="PRINTS" id="PR00111">
    <property type="entry name" value="ABHYDROLASE"/>
</dbReference>
<dbReference type="InterPro" id="IPR050266">
    <property type="entry name" value="AB_hydrolase_sf"/>
</dbReference>
<dbReference type="SUPFAM" id="SSF53474">
    <property type="entry name" value="alpha/beta-Hydrolases"/>
    <property type="match status" value="1"/>
</dbReference>
<proteinExistence type="predicted"/>
<dbReference type="InterPro" id="IPR029058">
    <property type="entry name" value="AB_hydrolase_fold"/>
</dbReference>
<accession>A0ABQ3L470</accession>
<dbReference type="InterPro" id="IPR000073">
    <property type="entry name" value="AB_hydrolase_1"/>
</dbReference>
<dbReference type="Pfam" id="PF12697">
    <property type="entry name" value="Abhydrolase_6"/>
    <property type="match status" value="1"/>
</dbReference>
<protein>
    <submittedName>
        <fullName evidence="3">Hydrolase</fullName>
    </submittedName>
</protein>
<reference evidence="4" key="1">
    <citation type="journal article" date="2019" name="Int. J. Syst. Evol. Microbiol.">
        <title>The Global Catalogue of Microorganisms (GCM) 10K type strain sequencing project: providing services to taxonomists for standard genome sequencing and annotation.</title>
        <authorList>
            <consortium name="The Broad Institute Genomics Platform"/>
            <consortium name="The Broad Institute Genome Sequencing Center for Infectious Disease"/>
            <person name="Wu L."/>
            <person name="Ma J."/>
        </authorList>
    </citation>
    <scope>NUCLEOTIDE SEQUENCE [LARGE SCALE GENOMIC DNA]</scope>
    <source>
        <strain evidence="4">CGMCC 4.7683</strain>
    </source>
</reference>
<organism evidence="3 4">
    <name type="scientific">Amycolatopsis oliviviridis</name>
    <dbReference type="NCBI Taxonomy" id="1471590"/>
    <lineage>
        <taxon>Bacteria</taxon>
        <taxon>Bacillati</taxon>
        <taxon>Actinomycetota</taxon>
        <taxon>Actinomycetes</taxon>
        <taxon>Pseudonocardiales</taxon>
        <taxon>Pseudonocardiaceae</taxon>
        <taxon>Amycolatopsis</taxon>
    </lineage>
</organism>
<dbReference type="PANTHER" id="PTHR43798">
    <property type="entry name" value="MONOACYLGLYCEROL LIPASE"/>
    <property type="match status" value="1"/>
</dbReference>
<dbReference type="GO" id="GO:0016787">
    <property type="term" value="F:hydrolase activity"/>
    <property type="evidence" value="ECO:0007669"/>
    <property type="project" value="UniProtKB-KW"/>
</dbReference>
<dbReference type="InterPro" id="IPR000639">
    <property type="entry name" value="Epox_hydrolase-like"/>
</dbReference>
<dbReference type="PANTHER" id="PTHR43798:SF31">
    <property type="entry name" value="AB HYDROLASE SUPERFAMILY PROTEIN YCLE"/>
    <property type="match status" value="1"/>
</dbReference>
<evidence type="ECO:0000313" key="3">
    <source>
        <dbReference type="EMBL" id="GHH03823.1"/>
    </source>
</evidence>
<sequence>MAHGRIQVENGELAYEIRGAGDPVVLLHGGMLDSRMWDAEMTALERHHTAIRYDARGHGESSTPTQRFKHYEDLRELMTALELPRASLVGLSGGGRIAVDFALTCPDLVENLVLVATGLSAMVTKDPFVLEQNKKLEEAGAKGDLPAVIECVLRMWVDGPRRAPDVVDQDVRRRCQEMYTNTITRHRGSGFMLMDELRAIERVGELTPRTMTLVGDLDSSDILAIADQIESEARDARKLVVPGVAHMINLEKPAEFSRILLDFLDC</sequence>
<evidence type="ECO:0000313" key="4">
    <source>
        <dbReference type="Proteomes" id="UP000635387"/>
    </source>
</evidence>
<evidence type="ECO:0000259" key="2">
    <source>
        <dbReference type="Pfam" id="PF12697"/>
    </source>
</evidence>
<keyword evidence="1 3" id="KW-0378">Hydrolase</keyword>
<dbReference type="PRINTS" id="PR00412">
    <property type="entry name" value="EPOXHYDRLASE"/>
</dbReference>
<feature type="domain" description="AB hydrolase-1" evidence="2">
    <location>
        <begin position="24"/>
        <end position="257"/>
    </location>
</feature>
<gene>
    <name evidence="3" type="ORF">GCM10017790_06010</name>
</gene>
<dbReference type="EMBL" id="BNAY01000001">
    <property type="protein sequence ID" value="GHH03823.1"/>
    <property type="molecule type" value="Genomic_DNA"/>
</dbReference>
<dbReference type="Proteomes" id="UP000635387">
    <property type="component" value="Unassembled WGS sequence"/>
</dbReference>
<name>A0ABQ3L470_9PSEU</name>
<keyword evidence="4" id="KW-1185">Reference proteome</keyword>
<dbReference type="Gene3D" id="3.40.50.1820">
    <property type="entry name" value="alpha/beta hydrolase"/>
    <property type="match status" value="1"/>
</dbReference>